<dbReference type="FunFam" id="3.90.870.10:FF:000008">
    <property type="entry name" value="Threonylcarbamoyl-AMP synthase"/>
    <property type="match status" value="1"/>
</dbReference>
<dbReference type="InterPro" id="IPR050156">
    <property type="entry name" value="TC-AMP_synthase_SUA5"/>
</dbReference>
<dbReference type="RefSeq" id="WP_188817602.1">
    <property type="nucleotide sequence ID" value="NZ_BMOF01000035.1"/>
</dbReference>
<keyword evidence="6 13" id="KW-0808">Transferase</keyword>
<dbReference type="Proteomes" id="UP000637720">
    <property type="component" value="Unassembled WGS sequence"/>
</dbReference>
<dbReference type="PIRSF" id="PIRSF004930">
    <property type="entry name" value="Tln_factor_SUA5"/>
    <property type="match status" value="1"/>
</dbReference>
<evidence type="ECO:0000313" key="16">
    <source>
        <dbReference type="EMBL" id="GGK03293.1"/>
    </source>
</evidence>
<evidence type="ECO:0000259" key="15">
    <source>
        <dbReference type="PROSITE" id="PS51163"/>
    </source>
</evidence>
<dbReference type="PROSITE" id="PS51163">
    <property type="entry name" value="YRDC"/>
    <property type="match status" value="1"/>
</dbReference>
<feature type="binding site" evidence="14">
    <location>
        <position position="72"/>
    </location>
    <ligand>
        <name>L-threonine</name>
        <dbReference type="ChEBI" id="CHEBI:57926"/>
    </ligand>
</feature>
<evidence type="ECO:0000256" key="6">
    <source>
        <dbReference type="ARBA" id="ARBA00022679"/>
    </source>
</evidence>
<dbReference type="InterPro" id="IPR005145">
    <property type="entry name" value="Sua5_C"/>
</dbReference>
<dbReference type="GO" id="GO:0000049">
    <property type="term" value="F:tRNA binding"/>
    <property type="evidence" value="ECO:0007669"/>
    <property type="project" value="TreeGrafter"/>
</dbReference>
<organism evidence="16 17">
    <name type="scientific">Calditerricola satsumensis</name>
    <dbReference type="NCBI Taxonomy" id="373054"/>
    <lineage>
        <taxon>Bacteria</taxon>
        <taxon>Bacillati</taxon>
        <taxon>Bacillota</taxon>
        <taxon>Bacilli</taxon>
        <taxon>Bacillales</taxon>
        <taxon>Bacillaceae</taxon>
        <taxon>Calditerricola</taxon>
    </lineage>
</organism>
<evidence type="ECO:0000256" key="7">
    <source>
        <dbReference type="ARBA" id="ARBA00022694"/>
    </source>
</evidence>
<comment type="caution">
    <text evidence="16">The sequence shown here is derived from an EMBL/GenBank/DDBJ whole genome shotgun (WGS) entry which is preliminary data.</text>
</comment>
<dbReference type="InterPro" id="IPR038385">
    <property type="entry name" value="Sua5/YwlC_C"/>
</dbReference>
<dbReference type="NCBIfam" id="TIGR00057">
    <property type="entry name" value="L-threonylcarbamoyladenylate synthase"/>
    <property type="match status" value="1"/>
</dbReference>
<dbReference type="Gene3D" id="3.40.50.11030">
    <property type="entry name" value="Threonylcarbamoyl-AMP synthase, C-terminal domain"/>
    <property type="match status" value="1"/>
</dbReference>
<evidence type="ECO:0000256" key="10">
    <source>
        <dbReference type="ARBA" id="ARBA00022840"/>
    </source>
</evidence>
<feature type="domain" description="YrdC-like" evidence="15">
    <location>
        <begin position="18"/>
        <end position="204"/>
    </location>
</feature>
<gene>
    <name evidence="16" type="primary">sua5</name>
    <name evidence="16" type="ORF">GCM10007043_16760</name>
</gene>
<reference evidence="16" key="2">
    <citation type="submission" date="2020-09" db="EMBL/GenBank/DDBJ databases">
        <authorList>
            <person name="Sun Q."/>
            <person name="Ohkuma M."/>
        </authorList>
    </citation>
    <scope>NUCLEOTIDE SEQUENCE</scope>
    <source>
        <strain evidence="16">JCM 14719</strain>
    </source>
</reference>
<dbReference type="GO" id="GO:0005737">
    <property type="term" value="C:cytoplasm"/>
    <property type="evidence" value="ECO:0007669"/>
    <property type="project" value="UniProtKB-SubCell"/>
</dbReference>
<evidence type="ECO:0000256" key="5">
    <source>
        <dbReference type="ARBA" id="ARBA00022490"/>
    </source>
</evidence>
<keyword evidence="7 13" id="KW-0819">tRNA processing</keyword>
<dbReference type="PANTHER" id="PTHR17490">
    <property type="entry name" value="SUA5"/>
    <property type="match status" value="1"/>
</dbReference>
<evidence type="ECO:0000256" key="9">
    <source>
        <dbReference type="ARBA" id="ARBA00022741"/>
    </source>
</evidence>
<feature type="binding site" evidence="14">
    <location>
        <position position="156"/>
    </location>
    <ligand>
        <name>ATP</name>
        <dbReference type="ChEBI" id="CHEBI:30616"/>
    </ligand>
</feature>
<comment type="similarity">
    <text evidence="2 13">Belongs to the SUA5 family.</text>
</comment>
<feature type="binding site" evidence="14">
    <location>
        <position position="186"/>
    </location>
    <ligand>
        <name>L-threonine</name>
        <dbReference type="ChEBI" id="CHEBI:57926"/>
    </ligand>
</feature>
<dbReference type="GO" id="GO:0008033">
    <property type="term" value="P:tRNA processing"/>
    <property type="evidence" value="ECO:0007669"/>
    <property type="project" value="UniProtKB-KW"/>
</dbReference>
<dbReference type="Gene3D" id="3.90.870.10">
    <property type="entry name" value="DHBP synthase"/>
    <property type="match status" value="1"/>
</dbReference>
<name>A0A8J3BH70_9BACI</name>
<feature type="binding site" evidence="14">
    <location>
        <position position="239"/>
    </location>
    <ligand>
        <name>ATP</name>
        <dbReference type="ChEBI" id="CHEBI:30616"/>
    </ligand>
</feature>
<dbReference type="Pfam" id="PF03481">
    <property type="entry name" value="Sua5_C"/>
    <property type="match status" value="1"/>
</dbReference>
<dbReference type="InterPro" id="IPR017945">
    <property type="entry name" value="DHBP_synth_RibB-like_a/b_dom"/>
</dbReference>
<dbReference type="PANTHER" id="PTHR17490:SF16">
    <property type="entry name" value="THREONYLCARBAMOYL-AMP SYNTHASE"/>
    <property type="match status" value="1"/>
</dbReference>
<sequence length="354" mass="37154">MQTTVWRIDAAEPGWETGAAIREAAALLRRGELVAFPTETVYGLGADATNDAAVARIFAAKGRPADNPLIVHVADKRQLATLVADVPEVARRLIDRFWPGPLTLVLPHRGTVSPRATCGLPTVAVRMPAHPVARALIAAACVPVAAPSANRSGKPSPTTAEHVLADLAGRIAGVVDGGPTAVGVESTVLDLTTPVPTILRPGGVTREELAAVVGEVSLDPALVREGETPRSPGVKYTHYAPAGEMTLVAGAPEEAARRIQRLADEAARRGERVGILTTEDGRHRYRGPHVVVPCGRRDDLASVAAGLYAALRRFDQEGVTRIYAETFPEVGIGAALMNRLRKAAGGRIVPGDSA</sequence>
<dbReference type="AlphaFoldDB" id="A0A8J3BH70"/>
<dbReference type="InterPro" id="IPR010923">
    <property type="entry name" value="T(6)A37_SUA5"/>
</dbReference>
<feature type="binding site" evidence="14">
    <location>
        <position position="40"/>
    </location>
    <ligand>
        <name>L-threonine</name>
        <dbReference type="ChEBI" id="CHEBI:57926"/>
    </ligand>
</feature>
<comment type="function">
    <text evidence="13">Required for the formation of a threonylcarbamoyl group on adenosine at position 37 (t(6)A37) in tRNAs that read codons beginning with adenine.</text>
</comment>
<evidence type="ECO:0000256" key="8">
    <source>
        <dbReference type="ARBA" id="ARBA00022695"/>
    </source>
</evidence>
<dbReference type="GO" id="GO:0005524">
    <property type="term" value="F:ATP binding"/>
    <property type="evidence" value="ECO:0007669"/>
    <property type="project" value="UniProtKB-UniRule"/>
</dbReference>
<feature type="binding site" evidence="14">
    <location>
        <position position="67"/>
    </location>
    <ligand>
        <name>ATP</name>
        <dbReference type="ChEBI" id="CHEBI:30616"/>
    </ligand>
</feature>
<evidence type="ECO:0000256" key="3">
    <source>
        <dbReference type="ARBA" id="ARBA00012584"/>
    </source>
</evidence>
<feature type="binding site" evidence="14">
    <location>
        <position position="146"/>
    </location>
    <ligand>
        <name>L-threonine</name>
        <dbReference type="ChEBI" id="CHEBI:57926"/>
    </ligand>
</feature>
<evidence type="ECO:0000256" key="12">
    <source>
        <dbReference type="ARBA" id="ARBA00048366"/>
    </source>
</evidence>
<dbReference type="GO" id="GO:0006450">
    <property type="term" value="P:regulation of translational fidelity"/>
    <property type="evidence" value="ECO:0007669"/>
    <property type="project" value="TreeGrafter"/>
</dbReference>
<accession>A0A8J3BH70</accession>
<feature type="binding site" evidence="14">
    <location>
        <position position="63"/>
    </location>
    <ligand>
        <name>ATP</name>
        <dbReference type="ChEBI" id="CHEBI:30616"/>
    </ligand>
</feature>
<dbReference type="InterPro" id="IPR006070">
    <property type="entry name" value="Sua5-like_dom"/>
</dbReference>
<evidence type="ECO:0000256" key="13">
    <source>
        <dbReference type="PIRNR" id="PIRNR004930"/>
    </source>
</evidence>
<comment type="catalytic activity">
    <reaction evidence="12 13">
        <text>L-threonine + hydrogencarbonate + ATP = L-threonylcarbamoyladenylate + diphosphate + H2O</text>
        <dbReference type="Rhea" id="RHEA:36407"/>
        <dbReference type="ChEBI" id="CHEBI:15377"/>
        <dbReference type="ChEBI" id="CHEBI:17544"/>
        <dbReference type="ChEBI" id="CHEBI:30616"/>
        <dbReference type="ChEBI" id="CHEBI:33019"/>
        <dbReference type="ChEBI" id="CHEBI:57926"/>
        <dbReference type="ChEBI" id="CHEBI:73682"/>
        <dbReference type="EC" id="2.7.7.87"/>
    </reaction>
</comment>
<dbReference type="GO" id="GO:0061710">
    <property type="term" value="F:L-threonylcarbamoyladenylate synthase"/>
    <property type="evidence" value="ECO:0007669"/>
    <property type="project" value="UniProtKB-EC"/>
</dbReference>
<keyword evidence="5 13" id="KW-0963">Cytoplasm</keyword>
<comment type="subcellular location">
    <subcellularLocation>
        <location evidence="1 13">Cytoplasm</location>
    </subcellularLocation>
</comment>
<feature type="binding site" evidence="14">
    <location>
        <position position="148"/>
    </location>
    <ligand>
        <name>ATP</name>
        <dbReference type="ChEBI" id="CHEBI:30616"/>
    </ligand>
</feature>
<keyword evidence="17" id="KW-1185">Reference proteome</keyword>
<evidence type="ECO:0000256" key="14">
    <source>
        <dbReference type="PIRSR" id="PIRSR004930-1"/>
    </source>
</evidence>
<feature type="binding site" evidence="14">
    <location>
        <position position="122"/>
    </location>
    <ligand>
        <name>L-threonine</name>
        <dbReference type="ChEBI" id="CHEBI:57926"/>
    </ligand>
</feature>
<feature type="binding site" evidence="14">
    <location>
        <position position="200"/>
    </location>
    <ligand>
        <name>ATP</name>
        <dbReference type="ChEBI" id="CHEBI:30616"/>
    </ligand>
</feature>
<reference evidence="16" key="1">
    <citation type="journal article" date="2014" name="Int. J. Syst. Evol. Microbiol.">
        <title>Complete genome sequence of Corynebacterium casei LMG S-19264T (=DSM 44701T), isolated from a smear-ripened cheese.</title>
        <authorList>
            <consortium name="US DOE Joint Genome Institute (JGI-PGF)"/>
            <person name="Walter F."/>
            <person name="Albersmeier A."/>
            <person name="Kalinowski J."/>
            <person name="Ruckert C."/>
        </authorList>
    </citation>
    <scope>NUCLEOTIDE SEQUENCE</scope>
    <source>
        <strain evidence="16">JCM 14719</strain>
    </source>
</reference>
<evidence type="ECO:0000313" key="17">
    <source>
        <dbReference type="Proteomes" id="UP000637720"/>
    </source>
</evidence>
<evidence type="ECO:0000256" key="11">
    <source>
        <dbReference type="ARBA" id="ARBA00029774"/>
    </source>
</evidence>
<evidence type="ECO:0000256" key="1">
    <source>
        <dbReference type="ARBA" id="ARBA00004496"/>
    </source>
</evidence>
<keyword evidence="8 13" id="KW-0548">Nucleotidyltransferase</keyword>
<evidence type="ECO:0000256" key="2">
    <source>
        <dbReference type="ARBA" id="ARBA00007663"/>
    </source>
</evidence>
<dbReference type="EMBL" id="BMOF01000035">
    <property type="protein sequence ID" value="GGK03293.1"/>
    <property type="molecule type" value="Genomic_DNA"/>
</dbReference>
<protein>
    <recommendedName>
        <fullName evidence="4 13">Threonylcarbamoyl-AMP synthase</fullName>
        <shortName evidence="13">TC-AMP synthase</shortName>
        <ecNumber evidence="3 13">2.7.7.87</ecNumber>
    </recommendedName>
    <alternativeName>
        <fullName evidence="11 13">L-threonylcarbamoyladenylate synthase</fullName>
    </alternativeName>
</protein>
<dbReference type="EC" id="2.7.7.87" evidence="3 13"/>
<feature type="binding site" evidence="14">
    <location>
        <position position="126"/>
    </location>
    <ligand>
        <name>L-threonine</name>
        <dbReference type="ChEBI" id="CHEBI:57926"/>
    </ligand>
</feature>
<keyword evidence="10 13" id="KW-0067">ATP-binding</keyword>
<dbReference type="SUPFAM" id="SSF55821">
    <property type="entry name" value="YrdC/RibB"/>
    <property type="match status" value="1"/>
</dbReference>
<proteinExistence type="inferred from homology"/>
<evidence type="ECO:0000256" key="4">
    <source>
        <dbReference type="ARBA" id="ARBA00015492"/>
    </source>
</evidence>
<dbReference type="Pfam" id="PF01300">
    <property type="entry name" value="Sua5_yciO_yrdC"/>
    <property type="match status" value="1"/>
</dbReference>
<dbReference type="GO" id="GO:0003725">
    <property type="term" value="F:double-stranded RNA binding"/>
    <property type="evidence" value="ECO:0007669"/>
    <property type="project" value="UniProtKB-UniRule"/>
</dbReference>
<keyword evidence="9 13" id="KW-0547">Nucleotide-binding</keyword>